<dbReference type="OrthoDB" id="9806874at2"/>
<name>A0A1M6ZCF1_9RHOB</name>
<keyword evidence="3" id="KW-1185">Reference proteome</keyword>
<organism evidence="2 3">
    <name type="scientific">Roseovarius marisflavi</name>
    <dbReference type="NCBI Taxonomy" id="1054996"/>
    <lineage>
        <taxon>Bacteria</taxon>
        <taxon>Pseudomonadati</taxon>
        <taxon>Pseudomonadota</taxon>
        <taxon>Alphaproteobacteria</taxon>
        <taxon>Rhodobacterales</taxon>
        <taxon>Roseobacteraceae</taxon>
        <taxon>Roseovarius</taxon>
    </lineage>
</organism>
<dbReference type="EMBL" id="FRBN01000009">
    <property type="protein sequence ID" value="SHL28034.1"/>
    <property type="molecule type" value="Genomic_DNA"/>
</dbReference>
<sequence length="239" mass="26128">MTWTEPFAYFNGLDMAALALLFGSWAITGFAIDHAPKGRPSVSRLMAQYRREWMVVMITRDPRIFDAHILGTLRQGTSFFASATLIAIGGSLALLGDLDRVIGIAGDLTPGQEPIVVWELKILVILLFLANAFLKFVWSNRLFGYCAVVMAAVPNDASDPRAIVRARKAGEINITAARGFNRGLRSLYFALATAAWLLGSEALLVATAVTVLLLLRREFASQSRAVLMQPDDATTHTQT</sequence>
<accession>A0A1M6ZCF1</accession>
<dbReference type="Proteomes" id="UP000184191">
    <property type="component" value="Unassembled WGS sequence"/>
</dbReference>
<dbReference type="AlphaFoldDB" id="A0A1M6ZCF1"/>
<keyword evidence="1" id="KW-1133">Transmembrane helix</keyword>
<keyword evidence="1" id="KW-0812">Transmembrane</keyword>
<feature type="transmembrane region" description="Helical" evidence="1">
    <location>
        <begin position="187"/>
        <end position="215"/>
    </location>
</feature>
<feature type="transmembrane region" description="Helical" evidence="1">
    <location>
        <begin position="78"/>
        <end position="95"/>
    </location>
</feature>
<dbReference type="InterPro" id="IPR006747">
    <property type="entry name" value="DUF599"/>
</dbReference>
<dbReference type="RefSeq" id="WP_073197811.1">
    <property type="nucleotide sequence ID" value="NZ_FRBN01000009.1"/>
</dbReference>
<dbReference type="STRING" id="1054996.SAMN05444414_109116"/>
<keyword evidence="1" id="KW-0472">Membrane</keyword>
<dbReference type="Pfam" id="PF04654">
    <property type="entry name" value="DUF599"/>
    <property type="match status" value="1"/>
</dbReference>
<reference evidence="3" key="1">
    <citation type="submission" date="2016-11" db="EMBL/GenBank/DDBJ databases">
        <authorList>
            <person name="Varghese N."/>
            <person name="Submissions S."/>
        </authorList>
    </citation>
    <scope>NUCLEOTIDE SEQUENCE [LARGE SCALE GENOMIC DNA]</scope>
    <source>
        <strain evidence="3">DSM 29327</strain>
    </source>
</reference>
<gene>
    <name evidence="2" type="ORF">SAMN05444414_109116</name>
</gene>
<protein>
    <submittedName>
        <fullName evidence="2">Uncharacterized membrane protein</fullName>
    </submittedName>
</protein>
<evidence type="ECO:0000256" key="1">
    <source>
        <dbReference type="SAM" id="Phobius"/>
    </source>
</evidence>
<feature type="transmembrane region" description="Helical" evidence="1">
    <location>
        <begin position="12"/>
        <end position="32"/>
    </location>
</feature>
<proteinExistence type="predicted"/>
<evidence type="ECO:0000313" key="3">
    <source>
        <dbReference type="Proteomes" id="UP000184191"/>
    </source>
</evidence>
<evidence type="ECO:0000313" key="2">
    <source>
        <dbReference type="EMBL" id="SHL28034.1"/>
    </source>
</evidence>
<feature type="transmembrane region" description="Helical" evidence="1">
    <location>
        <begin position="115"/>
        <end position="134"/>
    </location>
</feature>